<keyword evidence="1" id="KW-1133">Transmembrane helix</keyword>
<accession>A0A809RBM5</accession>
<proteinExistence type="predicted"/>
<organism evidence="3 4">
    <name type="scientific">Candidatus Nitrosymbiomonas proteolyticus</name>
    <dbReference type="NCBI Taxonomy" id="2608984"/>
    <lineage>
        <taxon>Bacteria</taxon>
        <taxon>Bacillati</taxon>
        <taxon>Armatimonadota</taxon>
        <taxon>Armatimonadota incertae sedis</taxon>
        <taxon>Candidatus Nitrosymbiomonas</taxon>
    </lineage>
</organism>
<sequence length="207" mass="21565">MDRKFVFVLGATLAACVVYGNPAVSSITGGSSFGIFYGGSTGDVVGFRFTANADFFVTDLGVHIDTDGLQSSHMVGIWRDSDQALMASALVDPGTATTLGDWMYQSISPVQLSSGASYTAGAMYTATDSDSYVSNPTTVVTDPWITLTASVYPSAGSLGFVYPSLTNAGARGRHGPNFIVAAVPEPTTLIALGLGGMALARRRRAKR</sequence>
<evidence type="ECO:0000259" key="2">
    <source>
        <dbReference type="Pfam" id="PF07589"/>
    </source>
</evidence>
<gene>
    <name evidence="3" type="ORF">NPRO_24340</name>
</gene>
<protein>
    <recommendedName>
        <fullName evidence="2">Ice-binding protein C-terminal domain-containing protein</fullName>
    </recommendedName>
</protein>
<reference evidence="3" key="1">
    <citation type="journal article" name="DNA Res.">
        <title>The physiological potential of anammox bacteria as revealed by their core genome structure.</title>
        <authorList>
            <person name="Okubo T."/>
            <person name="Toyoda A."/>
            <person name="Fukuhara K."/>
            <person name="Uchiyama I."/>
            <person name="Harigaya Y."/>
            <person name="Kuroiwa M."/>
            <person name="Suzuki T."/>
            <person name="Murakami Y."/>
            <person name="Suwa Y."/>
            <person name="Takami H."/>
        </authorList>
    </citation>
    <scope>NUCLEOTIDE SEQUENCE</scope>
    <source>
        <strain evidence="3">317325-2</strain>
    </source>
</reference>
<dbReference type="KEGG" id="npy:NPRO_24340"/>
<dbReference type="AlphaFoldDB" id="A0A809RBM5"/>
<feature type="transmembrane region" description="Helical" evidence="1">
    <location>
        <begin position="178"/>
        <end position="200"/>
    </location>
</feature>
<evidence type="ECO:0000313" key="3">
    <source>
        <dbReference type="EMBL" id="BBO24839.1"/>
    </source>
</evidence>
<dbReference type="InterPro" id="IPR013424">
    <property type="entry name" value="Ice-binding_C"/>
</dbReference>
<evidence type="ECO:0000256" key="1">
    <source>
        <dbReference type="SAM" id="Phobius"/>
    </source>
</evidence>
<dbReference type="NCBIfam" id="TIGR02595">
    <property type="entry name" value="PEP_CTERM"/>
    <property type="match status" value="1"/>
</dbReference>
<dbReference type="EMBL" id="AP021858">
    <property type="protein sequence ID" value="BBO24839.1"/>
    <property type="molecule type" value="Genomic_DNA"/>
</dbReference>
<name>A0A809RBM5_9BACT</name>
<evidence type="ECO:0000313" key="4">
    <source>
        <dbReference type="Proteomes" id="UP000662873"/>
    </source>
</evidence>
<dbReference type="PROSITE" id="PS51257">
    <property type="entry name" value="PROKAR_LIPOPROTEIN"/>
    <property type="match status" value="1"/>
</dbReference>
<feature type="domain" description="Ice-binding protein C-terminal" evidence="2">
    <location>
        <begin position="182"/>
        <end position="204"/>
    </location>
</feature>
<keyword evidence="1" id="KW-0812">Transmembrane</keyword>
<dbReference type="Pfam" id="PF07589">
    <property type="entry name" value="PEP-CTERM"/>
    <property type="match status" value="1"/>
</dbReference>
<dbReference type="Proteomes" id="UP000662873">
    <property type="component" value="Chromosome"/>
</dbReference>
<keyword evidence="1" id="KW-0472">Membrane</keyword>